<keyword evidence="2" id="KW-1185">Reference proteome</keyword>
<proteinExistence type="predicted"/>
<dbReference type="Proteomes" id="UP000635996">
    <property type="component" value="Unassembled WGS sequence"/>
</dbReference>
<protein>
    <submittedName>
        <fullName evidence="1">Uncharacterized protein</fullName>
    </submittedName>
</protein>
<dbReference type="RefSeq" id="WP_168132125.1">
    <property type="nucleotide sequence ID" value="NZ_BMVZ01000016.1"/>
</dbReference>
<reference evidence="1 2" key="1">
    <citation type="submission" date="2020-03" db="EMBL/GenBank/DDBJ databases">
        <title>WGS of actinomycetes isolated from Thailand.</title>
        <authorList>
            <person name="Thawai C."/>
        </authorList>
    </citation>
    <scope>NUCLEOTIDE SEQUENCE [LARGE SCALE GENOMIC DNA]</scope>
    <source>
        <strain evidence="1 2">NBRC 13905</strain>
    </source>
</reference>
<gene>
    <name evidence="1" type="ORF">HCJ95_20465</name>
</gene>
<accession>A0ABX0YX32</accession>
<name>A0ABX0YX32_STRTL</name>
<organism evidence="1 2">
    <name type="scientific">Streptomyces thermoviolaceus subsp. thermoviolaceus</name>
    <dbReference type="NCBI Taxonomy" id="66860"/>
    <lineage>
        <taxon>Bacteria</taxon>
        <taxon>Bacillati</taxon>
        <taxon>Actinomycetota</taxon>
        <taxon>Actinomycetes</taxon>
        <taxon>Kitasatosporales</taxon>
        <taxon>Streptomycetaceae</taxon>
        <taxon>Streptomyces</taxon>
    </lineage>
</organism>
<sequence length="160" mass="16621">MAGSGAVGVPGRHALDWFAEPRATGRRALSGPYVGCLCSDTYSLTLSEPVRCAGRFAGVAAAGVCLRDVEAPSRCRCRGRCPPPRIWFSARARVAASADPAHLTGSLTRGPDFAAVLRTARTATWAGLTLVPCAGLPLVLVLDERHPRAGHGTSTTPSAT</sequence>
<evidence type="ECO:0000313" key="2">
    <source>
        <dbReference type="Proteomes" id="UP000635996"/>
    </source>
</evidence>
<evidence type="ECO:0000313" key="1">
    <source>
        <dbReference type="EMBL" id="NJP16582.1"/>
    </source>
</evidence>
<dbReference type="EMBL" id="JAATEL010000023">
    <property type="protein sequence ID" value="NJP16582.1"/>
    <property type="molecule type" value="Genomic_DNA"/>
</dbReference>
<dbReference type="Gene3D" id="3.30.450.20">
    <property type="entry name" value="PAS domain"/>
    <property type="match status" value="1"/>
</dbReference>
<comment type="caution">
    <text evidence="1">The sequence shown here is derived from an EMBL/GenBank/DDBJ whole genome shotgun (WGS) entry which is preliminary data.</text>
</comment>